<feature type="domain" description="Tyrosine specific protein phosphatases" evidence="5">
    <location>
        <begin position="68"/>
        <end position="127"/>
    </location>
</feature>
<reference evidence="9" key="1">
    <citation type="submission" date="2017-02" db="UniProtKB">
        <authorList>
            <consortium name="WormBaseParasite"/>
        </authorList>
    </citation>
    <scope>IDENTIFICATION</scope>
</reference>
<dbReference type="InterPro" id="IPR000387">
    <property type="entry name" value="Tyr_Pase_dom"/>
</dbReference>
<evidence type="ECO:0000313" key="9">
    <source>
        <dbReference type="WBParaSite" id="DME_0000923901-mRNA-1"/>
    </source>
</evidence>
<dbReference type="PROSITE" id="PS50056">
    <property type="entry name" value="TYR_PHOSPHATASE_2"/>
    <property type="match status" value="1"/>
</dbReference>
<dbReference type="OrthoDB" id="285418at2759"/>
<evidence type="ECO:0000259" key="5">
    <source>
        <dbReference type="PROSITE" id="PS50056"/>
    </source>
</evidence>
<dbReference type="InterPro" id="IPR029021">
    <property type="entry name" value="Prot-tyrosine_phosphatase-like"/>
</dbReference>
<dbReference type="Proteomes" id="UP000038040">
    <property type="component" value="Unplaced"/>
</dbReference>
<gene>
    <name evidence="6" type="ORF">DME_LOCUS2976</name>
</gene>
<dbReference type="GO" id="GO:0004721">
    <property type="term" value="F:phosphoprotein phosphatase activity"/>
    <property type="evidence" value="ECO:0007669"/>
    <property type="project" value="UniProtKB-KW"/>
</dbReference>
<protein>
    <submittedName>
        <fullName evidence="9">Dual specificity protein phosphatase 14</fullName>
    </submittedName>
</protein>
<feature type="domain" description="Tyrosine-protein phosphatase" evidence="4">
    <location>
        <begin position="8"/>
        <end position="148"/>
    </location>
</feature>
<dbReference type="SUPFAM" id="SSF52799">
    <property type="entry name" value="(Phosphotyrosine protein) phosphatases II"/>
    <property type="match status" value="1"/>
</dbReference>
<dbReference type="InterPro" id="IPR020422">
    <property type="entry name" value="TYR_PHOSPHATASE_DUAL_dom"/>
</dbReference>
<dbReference type="InterPro" id="IPR052103">
    <property type="entry name" value="Dual_spec_Phospatases"/>
</dbReference>
<evidence type="ECO:0000256" key="2">
    <source>
        <dbReference type="ARBA" id="ARBA00022801"/>
    </source>
</evidence>
<keyword evidence="8" id="KW-1185">Reference proteome</keyword>
<evidence type="ECO:0000313" key="8">
    <source>
        <dbReference type="Proteomes" id="UP000274756"/>
    </source>
</evidence>
<evidence type="ECO:0000313" key="7">
    <source>
        <dbReference type="Proteomes" id="UP000038040"/>
    </source>
</evidence>
<keyword evidence="3" id="KW-0904">Protein phosphatase</keyword>
<comment type="similarity">
    <text evidence="1">Belongs to the protein-tyrosine phosphatase family. Non-receptor class dual specificity subfamily.</text>
</comment>
<evidence type="ECO:0000259" key="4">
    <source>
        <dbReference type="PROSITE" id="PS50054"/>
    </source>
</evidence>
<dbReference type="InterPro" id="IPR000340">
    <property type="entry name" value="Dual-sp_phosphatase_cat-dom"/>
</dbReference>
<evidence type="ECO:0000256" key="1">
    <source>
        <dbReference type="ARBA" id="ARBA00008601"/>
    </source>
</evidence>
<accession>A0A0N4UMY3</accession>
<keyword evidence="2" id="KW-0378">Hydrolase</keyword>
<dbReference type="Pfam" id="PF00782">
    <property type="entry name" value="DSPc"/>
    <property type="match status" value="1"/>
</dbReference>
<name>A0A0N4UMY3_DRAME</name>
<sequence length="186" mass="21086">MAPPKLCDISEIRPYLFLSGFGCVTEKKLSERGINFVINATNIPRIRQIENVEYLDIPVDDNAIANISSYFEQSTEFIKNAKQKGGKTLVYCAAGVSRSATICIIYLVMDEGLTLREAYHDVVQRRPFISPNIGFWRQMIEFEEKLRGKSSVNLLRGMRRPVPDVYLVKPAPNEELKDSFSIGFST</sequence>
<dbReference type="PANTHER" id="PTHR45961:SF3">
    <property type="entry name" value="DUAL SPECIFICITY PROTEIN PHOSPHATASE 14"/>
    <property type="match status" value="1"/>
</dbReference>
<dbReference type="EMBL" id="UYYG01000093">
    <property type="protein sequence ID" value="VDN53003.1"/>
    <property type="molecule type" value="Genomic_DNA"/>
</dbReference>
<evidence type="ECO:0000256" key="3">
    <source>
        <dbReference type="ARBA" id="ARBA00022912"/>
    </source>
</evidence>
<dbReference type="PROSITE" id="PS50054">
    <property type="entry name" value="TYR_PHOSPHATASE_DUAL"/>
    <property type="match status" value="1"/>
</dbReference>
<reference evidence="6 8" key="2">
    <citation type="submission" date="2018-11" db="EMBL/GenBank/DDBJ databases">
        <authorList>
            <consortium name="Pathogen Informatics"/>
        </authorList>
    </citation>
    <scope>NUCLEOTIDE SEQUENCE [LARGE SCALE GENOMIC DNA]</scope>
</reference>
<dbReference type="AlphaFoldDB" id="A0A0N4UMY3"/>
<dbReference type="PRINTS" id="PR01908">
    <property type="entry name" value="ADSPHPHTASE"/>
</dbReference>
<dbReference type="CDD" id="cd14514">
    <property type="entry name" value="DUSP14-like"/>
    <property type="match status" value="1"/>
</dbReference>
<dbReference type="GO" id="GO:0005737">
    <property type="term" value="C:cytoplasm"/>
    <property type="evidence" value="ECO:0007669"/>
    <property type="project" value="TreeGrafter"/>
</dbReference>
<dbReference type="SMART" id="SM00195">
    <property type="entry name" value="DSPc"/>
    <property type="match status" value="1"/>
</dbReference>
<organism evidence="7 9">
    <name type="scientific">Dracunculus medinensis</name>
    <name type="common">Guinea worm</name>
    <dbReference type="NCBI Taxonomy" id="318479"/>
    <lineage>
        <taxon>Eukaryota</taxon>
        <taxon>Metazoa</taxon>
        <taxon>Ecdysozoa</taxon>
        <taxon>Nematoda</taxon>
        <taxon>Chromadorea</taxon>
        <taxon>Rhabditida</taxon>
        <taxon>Spirurina</taxon>
        <taxon>Dracunculoidea</taxon>
        <taxon>Dracunculidae</taxon>
        <taxon>Dracunculus</taxon>
    </lineage>
</organism>
<proteinExistence type="inferred from homology"/>
<dbReference type="WBParaSite" id="DME_0000923901-mRNA-1">
    <property type="protein sequence ID" value="DME_0000923901-mRNA-1"/>
    <property type="gene ID" value="DME_0000923901"/>
</dbReference>
<dbReference type="Proteomes" id="UP000274756">
    <property type="component" value="Unassembled WGS sequence"/>
</dbReference>
<dbReference type="PANTHER" id="PTHR45961">
    <property type="entry name" value="IP21249P"/>
    <property type="match status" value="1"/>
</dbReference>
<dbReference type="Gene3D" id="3.90.190.10">
    <property type="entry name" value="Protein tyrosine phosphatase superfamily"/>
    <property type="match status" value="1"/>
</dbReference>
<evidence type="ECO:0000313" key="6">
    <source>
        <dbReference type="EMBL" id="VDN53003.1"/>
    </source>
</evidence>
<dbReference type="STRING" id="318479.A0A0N4UMY3"/>